<dbReference type="RefSeq" id="WP_158424026.1">
    <property type="nucleotide sequence ID" value="NZ_JAOQJQ010000001.1"/>
</dbReference>
<comment type="caution">
    <text evidence="3">The sequence shown here is derived from an EMBL/GenBank/DDBJ whole genome shotgun (WGS) entry which is preliminary data.</text>
</comment>
<feature type="domain" description="Fe-S metabolism associated" evidence="2">
    <location>
        <begin position="18"/>
        <end position="134"/>
    </location>
</feature>
<dbReference type="SUPFAM" id="SSF82649">
    <property type="entry name" value="SufE/NifU"/>
    <property type="match status" value="1"/>
</dbReference>
<dbReference type="Gene3D" id="3.90.1010.10">
    <property type="match status" value="1"/>
</dbReference>
<evidence type="ECO:0000313" key="3">
    <source>
        <dbReference type="EMBL" id="MCU6761180.1"/>
    </source>
</evidence>
<name>A0ABT2TG59_9FIRM</name>
<evidence type="ECO:0000259" key="2">
    <source>
        <dbReference type="Pfam" id="PF02657"/>
    </source>
</evidence>
<dbReference type="Proteomes" id="UP001652442">
    <property type="component" value="Unassembled WGS sequence"/>
</dbReference>
<sequence length="143" mass="16557">MAECDCISIEEEQEAFIRDFNSLEDWMIQYECLLGLTADMPVVYSEEKIRENLIEGCQARLWVVLSFEDGRVRVRIDSEALIVKGIAAVIAKLFDKRYPEEICNARLDFLERTSIRSQISTDRFHGMLKLIERICNYAGAQRA</sequence>
<dbReference type="Pfam" id="PF02657">
    <property type="entry name" value="SufE"/>
    <property type="match status" value="1"/>
</dbReference>
<comment type="similarity">
    <text evidence="1">Belongs to the SufE family.</text>
</comment>
<protein>
    <submittedName>
        <fullName evidence="3">SufE family protein</fullName>
    </submittedName>
</protein>
<evidence type="ECO:0000313" key="4">
    <source>
        <dbReference type="Proteomes" id="UP001652442"/>
    </source>
</evidence>
<evidence type="ECO:0000256" key="1">
    <source>
        <dbReference type="ARBA" id="ARBA00010282"/>
    </source>
</evidence>
<dbReference type="InterPro" id="IPR003808">
    <property type="entry name" value="Fe-S_metab-assoc_dom"/>
</dbReference>
<proteinExistence type="inferred from homology"/>
<dbReference type="PANTHER" id="PTHR43597">
    <property type="entry name" value="SULFUR ACCEPTOR PROTEIN CSDE"/>
    <property type="match status" value="1"/>
</dbReference>
<dbReference type="EMBL" id="JAOQJQ010000001">
    <property type="protein sequence ID" value="MCU6761180.1"/>
    <property type="molecule type" value="Genomic_DNA"/>
</dbReference>
<reference evidence="3 4" key="1">
    <citation type="journal article" date="2021" name="ISME Commun">
        <title>Automated analysis of genomic sequences facilitates high-throughput and comprehensive description of bacteria.</title>
        <authorList>
            <person name="Hitch T.C.A."/>
        </authorList>
    </citation>
    <scope>NUCLEOTIDE SEQUENCE [LARGE SCALE GENOMIC DNA]</scope>
    <source>
        <strain evidence="3 4">Sanger_109</strain>
    </source>
</reference>
<accession>A0ABT2TG59</accession>
<organism evidence="3 4">
    <name type="scientific">Brotonthovivens ammoniilytica</name>
    <dbReference type="NCBI Taxonomy" id="2981725"/>
    <lineage>
        <taxon>Bacteria</taxon>
        <taxon>Bacillati</taxon>
        <taxon>Bacillota</taxon>
        <taxon>Clostridia</taxon>
        <taxon>Lachnospirales</taxon>
        <taxon>Lachnospiraceae</taxon>
        <taxon>Brotonthovivens</taxon>
    </lineage>
</organism>
<gene>
    <name evidence="3" type="ORF">OCV88_02365</name>
</gene>
<dbReference type="PANTHER" id="PTHR43597:SF5">
    <property type="entry name" value="SUFE-LIKE PROTEIN 2, CHLOROPLASTIC"/>
    <property type="match status" value="1"/>
</dbReference>
<keyword evidence="4" id="KW-1185">Reference proteome</keyword>